<organism evidence="5 6">
    <name type="scientific">Gordonia sputi NBRC 100414</name>
    <dbReference type="NCBI Taxonomy" id="1089453"/>
    <lineage>
        <taxon>Bacteria</taxon>
        <taxon>Bacillati</taxon>
        <taxon>Actinomycetota</taxon>
        <taxon>Actinomycetes</taxon>
        <taxon>Mycobacteriales</taxon>
        <taxon>Gordoniaceae</taxon>
        <taxon>Gordonia</taxon>
    </lineage>
</organism>
<evidence type="ECO:0000313" key="5">
    <source>
        <dbReference type="EMBL" id="GAB38288.1"/>
    </source>
</evidence>
<dbReference type="InterPro" id="IPR000524">
    <property type="entry name" value="Tscrpt_reg_HTH_GntR"/>
</dbReference>
<gene>
    <name evidence="5" type="ORF">GOSPT_042_00380</name>
</gene>
<dbReference type="PRINTS" id="PR00035">
    <property type="entry name" value="HTHGNTR"/>
</dbReference>
<dbReference type="AlphaFoldDB" id="H5TXT0"/>
<dbReference type="GO" id="GO:0003700">
    <property type="term" value="F:DNA-binding transcription factor activity"/>
    <property type="evidence" value="ECO:0007669"/>
    <property type="project" value="InterPro"/>
</dbReference>
<evidence type="ECO:0000256" key="2">
    <source>
        <dbReference type="ARBA" id="ARBA00023125"/>
    </source>
</evidence>
<feature type="domain" description="HTH gntR-type" evidence="4">
    <location>
        <begin position="11"/>
        <end position="79"/>
    </location>
</feature>
<dbReference type="InterPro" id="IPR011711">
    <property type="entry name" value="GntR_C"/>
</dbReference>
<dbReference type="PANTHER" id="PTHR43537">
    <property type="entry name" value="TRANSCRIPTIONAL REGULATOR, GNTR FAMILY"/>
    <property type="match status" value="1"/>
</dbReference>
<keyword evidence="2" id="KW-0238">DNA-binding</keyword>
<dbReference type="SUPFAM" id="SSF46785">
    <property type="entry name" value="Winged helix' DNA-binding domain"/>
    <property type="match status" value="1"/>
</dbReference>
<dbReference type="InterPro" id="IPR008920">
    <property type="entry name" value="TF_FadR/GntR_C"/>
</dbReference>
<dbReference type="SUPFAM" id="SSF48008">
    <property type="entry name" value="GntR ligand-binding domain-like"/>
    <property type="match status" value="1"/>
</dbReference>
<dbReference type="Pfam" id="PF00392">
    <property type="entry name" value="GntR"/>
    <property type="match status" value="1"/>
</dbReference>
<dbReference type="EMBL" id="BAFC01000042">
    <property type="protein sequence ID" value="GAB38288.1"/>
    <property type="molecule type" value="Genomic_DNA"/>
</dbReference>
<dbReference type="Pfam" id="PF07729">
    <property type="entry name" value="FCD"/>
    <property type="match status" value="1"/>
</dbReference>
<proteinExistence type="predicted"/>
<evidence type="ECO:0000256" key="1">
    <source>
        <dbReference type="ARBA" id="ARBA00023015"/>
    </source>
</evidence>
<dbReference type="GO" id="GO:0003677">
    <property type="term" value="F:DNA binding"/>
    <property type="evidence" value="ECO:0007669"/>
    <property type="project" value="UniProtKB-KW"/>
</dbReference>
<dbReference type="eggNOG" id="COG2186">
    <property type="taxonomic scope" value="Bacteria"/>
</dbReference>
<dbReference type="PROSITE" id="PS50949">
    <property type="entry name" value="HTH_GNTR"/>
    <property type="match status" value="1"/>
</dbReference>
<protein>
    <submittedName>
        <fullName evidence="5">Putative GntR family transcriptional regulator</fullName>
    </submittedName>
</protein>
<evidence type="ECO:0000259" key="4">
    <source>
        <dbReference type="PROSITE" id="PS50949"/>
    </source>
</evidence>
<keyword evidence="1" id="KW-0805">Transcription regulation</keyword>
<name>H5TXT0_9ACTN</name>
<dbReference type="PANTHER" id="PTHR43537:SF47">
    <property type="entry name" value="REGULATORY PROTEIN GNTR HTH"/>
    <property type="match status" value="1"/>
</dbReference>
<dbReference type="SMART" id="SM00345">
    <property type="entry name" value="HTH_GNTR"/>
    <property type="match status" value="1"/>
</dbReference>
<dbReference type="Proteomes" id="UP000005845">
    <property type="component" value="Unassembled WGS sequence"/>
</dbReference>
<comment type="caution">
    <text evidence="5">The sequence shown here is derived from an EMBL/GenBank/DDBJ whole genome shotgun (WGS) entry which is preliminary data.</text>
</comment>
<dbReference type="InterPro" id="IPR036390">
    <property type="entry name" value="WH_DNA-bd_sf"/>
</dbReference>
<accession>H5TXT0</accession>
<evidence type="ECO:0000313" key="6">
    <source>
        <dbReference type="Proteomes" id="UP000005845"/>
    </source>
</evidence>
<dbReference type="SMART" id="SM00895">
    <property type="entry name" value="FCD"/>
    <property type="match status" value="1"/>
</dbReference>
<dbReference type="InterPro" id="IPR036388">
    <property type="entry name" value="WH-like_DNA-bd_sf"/>
</dbReference>
<keyword evidence="3" id="KW-0804">Transcription</keyword>
<evidence type="ECO:0000256" key="3">
    <source>
        <dbReference type="ARBA" id="ARBA00023163"/>
    </source>
</evidence>
<dbReference type="CDD" id="cd07377">
    <property type="entry name" value="WHTH_GntR"/>
    <property type="match status" value="1"/>
</dbReference>
<keyword evidence="6" id="KW-1185">Reference proteome</keyword>
<sequence length="227" mass="24398">MFMSEVIERPKRTSELVVERMERLIRDGVWPVGTCIPAEPELVRDFGVGRNTIREAVRALEHSGMLVPRRGDGTYVRSANTFAAAMTRTATSEMLDLLQVRRALESEAAAGAARDATADAKRALREALDTAEGILATGDIDAYARADIDFHTELVAASGNPLLIEIYSGVLEVMHRAHADIAGLSVVANAHPAGHRDVVAAIDAGDERAARAAVLDYLAEAEGGVRR</sequence>
<dbReference type="Gene3D" id="1.10.10.10">
    <property type="entry name" value="Winged helix-like DNA-binding domain superfamily/Winged helix DNA-binding domain"/>
    <property type="match status" value="1"/>
</dbReference>
<dbReference type="Gene3D" id="1.20.120.530">
    <property type="entry name" value="GntR ligand-binding domain-like"/>
    <property type="match status" value="1"/>
</dbReference>
<reference evidence="5 6" key="1">
    <citation type="submission" date="2012-02" db="EMBL/GenBank/DDBJ databases">
        <title>Whole genome shotgun sequence of Gordonia sputi NBRC 100414.</title>
        <authorList>
            <person name="Yoshida I."/>
            <person name="Hosoyama A."/>
            <person name="Tsuchikane K."/>
            <person name="Katsumata H."/>
            <person name="Yamazaki S."/>
            <person name="Fujita N."/>
        </authorList>
    </citation>
    <scope>NUCLEOTIDE SEQUENCE [LARGE SCALE GENOMIC DNA]</scope>
    <source>
        <strain evidence="5 6">NBRC 100414</strain>
    </source>
</reference>